<name>A0A2G5B1L0_COERN</name>
<dbReference type="InterPro" id="IPR029054">
    <property type="entry name" value="dUTPase-like"/>
</dbReference>
<dbReference type="AlphaFoldDB" id="A0A2G5B1L0"/>
<dbReference type="SUPFAM" id="SSF51283">
    <property type="entry name" value="dUTPase-like"/>
    <property type="match status" value="1"/>
</dbReference>
<dbReference type="EMBL" id="KZ303627">
    <property type="protein sequence ID" value="PIA12607.1"/>
    <property type="molecule type" value="Genomic_DNA"/>
</dbReference>
<dbReference type="Proteomes" id="UP000242474">
    <property type="component" value="Unassembled WGS sequence"/>
</dbReference>
<keyword evidence="5 6" id="KW-0546">Nucleotide metabolism</keyword>
<dbReference type="InterPro" id="IPR036157">
    <property type="entry name" value="dUTPase-like_sf"/>
</dbReference>
<dbReference type="OrthoDB" id="10261072at2759"/>
<accession>A0A2G5B1L0</accession>
<feature type="domain" description="dUTPase-like" evidence="7">
    <location>
        <begin position="33"/>
        <end position="161"/>
    </location>
</feature>
<dbReference type="EC" id="3.6.1.23" evidence="6"/>
<protein>
    <recommendedName>
        <fullName evidence="6">Deoxyuridine 5'-triphosphate nucleotidohydrolase</fullName>
        <shortName evidence="6">dUTPase</shortName>
        <ecNumber evidence="6">3.6.1.23</ecNumber>
    </recommendedName>
    <alternativeName>
        <fullName evidence="6">dUTP pyrophosphatase</fullName>
    </alternativeName>
</protein>
<evidence type="ECO:0000259" key="7">
    <source>
        <dbReference type="Pfam" id="PF00692"/>
    </source>
</evidence>
<proteinExistence type="inferred from homology"/>
<keyword evidence="6" id="KW-0479">Metal-binding</keyword>
<comment type="similarity">
    <text evidence="2 6">Belongs to the dUTPase family.</text>
</comment>
<dbReference type="PANTHER" id="PTHR11241">
    <property type="entry name" value="DEOXYURIDINE 5'-TRIPHOSPHATE NUCLEOTIDOHYDROLASE"/>
    <property type="match status" value="1"/>
</dbReference>
<keyword evidence="6" id="KW-0460">Magnesium</keyword>
<evidence type="ECO:0000313" key="8">
    <source>
        <dbReference type="EMBL" id="PIA12607.1"/>
    </source>
</evidence>
<dbReference type="InterPro" id="IPR033704">
    <property type="entry name" value="dUTPase_trimeric"/>
</dbReference>
<comment type="subunit">
    <text evidence="3 6">Homotrimer.</text>
</comment>
<dbReference type="CDD" id="cd07557">
    <property type="entry name" value="trimeric_dUTPase"/>
    <property type="match status" value="1"/>
</dbReference>
<keyword evidence="9" id="KW-1185">Reference proteome</keyword>
<comment type="catalytic activity">
    <reaction evidence="6">
        <text>dUTP + H2O = dUMP + diphosphate + H(+)</text>
        <dbReference type="Rhea" id="RHEA:10248"/>
        <dbReference type="ChEBI" id="CHEBI:15377"/>
        <dbReference type="ChEBI" id="CHEBI:15378"/>
        <dbReference type="ChEBI" id="CHEBI:33019"/>
        <dbReference type="ChEBI" id="CHEBI:61555"/>
        <dbReference type="ChEBI" id="CHEBI:246422"/>
        <dbReference type="EC" id="3.6.1.23"/>
    </reaction>
</comment>
<dbReference type="STRING" id="763665.A0A2G5B1L0"/>
<organism evidence="8 9">
    <name type="scientific">Coemansia reversa (strain ATCC 12441 / NRRL 1564)</name>
    <dbReference type="NCBI Taxonomy" id="763665"/>
    <lineage>
        <taxon>Eukaryota</taxon>
        <taxon>Fungi</taxon>
        <taxon>Fungi incertae sedis</taxon>
        <taxon>Zoopagomycota</taxon>
        <taxon>Kickxellomycotina</taxon>
        <taxon>Kickxellomycetes</taxon>
        <taxon>Kickxellales</taxon>
        <taxon>Kickxellaceae</taxon>
        <taxon>Coemansia</taxon>
    </lineage>
</organism>
<sequence>MISFFRNFGILGKSVKQNPTRDDKCKIVRKENSAKIPTRGSDKAAGYDLYSSENTVINAKDRKVVSTGLMIKCPEGTYGRIAPRSGLAFKHGIDVGGGVVDADYTGVVKVILFNHSTENFEIKIGDRIAQIIFEVVIHPDFEVVSSLDTTVRGDGGFGSTGKS</sequence>
<reference evidence="8 9" key="1">
    <citation type="journal article" date="2015" name="Genome Biol. Evol.">
        <title>Phylogenomic analyses indicate that early fungi evolved digesting cell walls of algal ancestors of land plants.</title>
        <authorList>
            <person name="Chang Y."/>
            <person name="Wang S."/>
            <person name="Sekimoto S."/>
            <person name="Aerts A.L."/>
            <person name="Choi C."/>
            <person name="Clum A."/>
            <person name="LaButti K.M."/>
            <person name="Lindquist E.A."/>
            <person name="Yee Ngan C."/>
            <person name="Ohm R.A."/>
            <person name="Salamov A.A."/>
            <person name="Grigoriev I.V."/>
            <person name="Spatafora J.W."/>
            <person name="Berbee M.L."/>
        </authorList>
    </citation>
    <scope>NUCLEOTIDE SEQUENCE [LARGE SCALE GENOMIC DNA]</scope>
    <source>
        <strain evidence="8 9">NRRL 1564</strain>
    </source>
</reference>
<dbReference type="PANTHER" id="PTHR11241:SF0">
    <property type="entry name" value="DEOXYURIDINE 5'-TRIPHOSPHATE NUCLEOTIDOHYDROLASE"/>
    <property type="match status" value="1"/>
</dbReference>
<dbReference type="UniPathway" id="UPA00610">
    <property type="reaction ID" value="UER00666"/>
</dbReference>
<dbReference type="Pfam" id="PF00692">
    <property type="entry name" value="dUTPase"/>
    <property type="match status" value="1"/>
</dbReference>
<comment type="function">
    <text evidence="6">Involved in nucleotide metabolism via production of dUMP, the immediate precursor of thymidine nucleotides, and decreases the intracellular concentration of dUTP so that uracil cannot be incorporated into DNA.</text>
</comment>
<dbReference type="GO" id="GO:0046081">
    <property type="term" value="P:dUTP catabolic process"/>
    <property type="evidence" value="ECO:0007669"/>
    <property type="project" value="UniProtKB-UniRule"/>
</dbReference>
<dbReference type="GO" id="GO:0004170">
    <property type="term" value="F:dUTP diphosphatase activity"/>
    <property type="evidence" value="ECO:0007669"/>
    <property type="project" value="UniProtKB-UniRule"/>
</dbReference>
<dbReference type="NCBIfam" id="TIGR00576">
    <property type="entry name" value="dut"/>
    <property type="match status" value="1"/>
</dbReference>
<dbReference type="GO" id="GO:0006226">
    <property type="term" value="P:dUMP biosynthetic process"/>
    <property type="evidence" value="ECO:0007669"/>
    <property type="project" value="UniProtKB-UniRule"/>
</dbReference>
<dbReference type="InterPro" id="IPR008181">
    <property type="entry name" value="dUTPase"/>
</dbReference>
<evidence type="ECO:0000256" key="1">
    <source>
        <dbReference type="ARBA" id="ARBA00005142"/>
    </source>
</evidence>
<dbReference type="GO" id="GO:0000287">
    <property type="term" value="F:magnesium ion binding"/>
    <property type="evidence" value="ECO:0007669"/>
    <property type="project" value="UniProtKB-UniRule"/>
</dbReference>
<keyword evidence="4 6" id="KW-0378">Hydrolase</keyword>
<dbReference type="NCBIfam" id="NF001862">
    <property type="entry name" value="PRK00601.1"/>
    <property type="match status" value="1"/>
</dbReference>
<evidence type="ECO:0000256" key="2">
    <source>
        <dbReference type="ARBA" id="ARBA00006581"/>
    </source>
</evidence>
<evidence type="ECO:0000256" key="5">
    <source>
        <dbReference type="ARBA" id="ARBA00023080"/>
    </source>
</evidence>
<comment type="pathway">
    <text evidence="1 6">Pyrimidine metabolism; dUMP biosynthesis; dUMP from dCTP (dUTP route): step 2/2.</text>
</comment>
<dbReference type="Gene3D" id="2.70.40.10">
    <property type="match status" value="1"/>
</dbReference>
<evidence type="ECO:0000256" key="3">
    <source>
        <dbReference type="ARBA" id="ARBA00011233"/>
    </source>
</evidence>
<comment type="cofactor">
    <cofactor evidence="6">
        <name>Mg(2+)</name>
        <dbReference type="ChEBI" id="CHEBI:18420"/>
    </cofactor>
</comment>
<evidence type="ECO:0000313" key="9">
    <source>
        <dbReference type="Proteomes" id="UP000242474"/>
    </source>
</evidence>
<gene>
    <name evidence="8" type="ORF">COEREDRAFT_51719</name>
</gene>
<evidence type="ECO:0000256" key="6">
    <source>
        <dbReference type="RuleBase" id="RU367024"/>
    </source>
</evidence>
<evidence type="ECO:0000256" key="4">
    <source>
        <dbReference type="ARBA" id="ARBA00022801"/>
    </source>
</evidence>